<dbReference type="HOGENOM" id="CLU_051401_0_0_1"/>
<sequence>MTDGLLVTGDLVLCTVGSYEPWPAVVVPQRILSKSVLKAKENVGQVAVAFFNDSTYYWTKPKQLKLLTEENIEAWIKSPPKRSSKELKKAYQFASDYTSLQEFVEDRLTAEGRADDLETIAEVKMGEDPLLSNIELKLEDTKSTDKRRGRRRNESESEDSTSNNNSNGSTKAKKSPSSGNKNRDSPVSTPVATSVSDFKKKRESSSESLSTSPSFVPEEPPKKRSKLDYSRRVEIAQIFRNKLQKCLVQRDTPPTDADLAESDKLMRKILSHTKSTPEFFDLEALRVSKLHKLLKVISSMPELSQFHESCNTILEVWAPHVQKIKKEKLKLKGSLSP</sequence>
<feature type="region of interest" description="Disordered" evidence="1">
    <location>
        <begin position="134"/>
        <end position="228"/>
    </location>
</feature>
<dbReference type="AlphaFoldDB" id="Q6CVN0"/>
<dbReference type="SMART" id="SM00293">
    <property type="entry name" value="PWWP"/>
    <property type="match status" value="1"/>
</dbReference>
<dbReference type="KEGG" id="kla:KLLA0_B10802g"/>
<evidence type="ECO:0000256" key="1">
    <source>
        <dbReference type="SAM" id="MobiDB-lite"/>
    </source>
</evidence>
<dbReference type="InParanoid" id="Q6CVN0"/>
<feature type="domain" description="PWWP" evidence="2">
    <location>
        <begin position="8"/>
        <end position="70"/>
    </location>
</feature>
<feature type="compositionally biased region" description="Basic and acidic residues" evidence="1">
    <location>
        <begin position="136"/>
        <end position="146"/>
    </location>
</feature>
<dbReference type="Proteomes" id="UP000000598">
    <property type="component" value="Chromosome B"/>
</dbReference>
<dbReference type="InterPro" id="IPR000313">
    <property type="entry name" value="PWWP_dom"/>
</dbReference>
<organism evidence="3 4">
    <name type="scientific">Kluyveromyces lactis (strain ATCC 8585 / CBS 2359 / DSM 70799 / NBRC 1267 / NRRL Y-1140 / WM37)</name>
    <name type="common">Yeast</name>
    <name type="synonym">Candida sphaerica</name>
    <dbReference type="NCBI Taxonomy" id="284590"/>
    <lineage>
        <taxon>Eukaryota</taxon>
        <taxon>Fungi</taxon>
        <taxon>Dikarya</taxon>
        <taxon>Ascomycota</taxon>
        <taxon>Saccharomycotina</taxon>
        <taxon>Saccharomycetes</taxon>
        <taxon>Saccharomycetales</taxon>
        <taxon>Saccharomycetaceae</taxon>
        <taxon>Kluyveromyces</taxon>
    </lineage>
</organism>
<protein>
    <submittedName>
        <fullName evidence="3">KLLA0B10802p</fullName>
    </submittedName>
</protein>
<keyword evidence="4" id="KW-1185">Reference proteome</keyword>
<dbReference type="PaxDb" id="284590-Q6CVN0"/>
<feature type="compositionally biased region" description="Low complexity" evidence="1">
    <location>
        <begin position="160"/>
        <end position="170"/>
    </location>
</feature>
<dbReference type="SUPFAM" id="SSF63748">
    <property type="entry name" value="Tudor/PWWP/MBT"/>
    <property type="match status" value="1"/>
</dbReference>
<dbReference type="Gene3D" id="2.30.30.140">
    <property type="match status" value="1"/>
</dbReference>
<feature type="compositionally biased region" description="Low complexity" evidence="1">
    <location>
        <begin position="185"/>
        <end position="196"/>
    </location>
</feature>
<proteinExistence type="predicted"/>
<dbReference type="PROSITE" id="PS50812">
    <property type="entry name" value="PWWP"/>
    <property type="match status" value="1"/>
</dbReference>
<gene>
    <name evidence="3" type="ORF">KLLA0_B10802g</name>
</gene>
<accession>Q6CVN0</accession>
<name>Q6CVN0_KLULA</name>
<feature type="compositionally biased region" description="Basic and acidic residues" evidence="1">
    <location>
        <begin position="219"/>
        <end position="228"/>
    </location>
</feature>
<dbReference type="EMBL" id="CR382122">
    <property type="protein sequence ID" value="CAH02402.1"/>
    <property type="molecule type" value="Genomic_DNA"/>
</dbReference>
<dbReference type="InterPro" id="IPR035503">
    <property type="entry name" value="IOC4-like_PWWP"/>
</dbReference>
<evidence type="ECO:0000313" key="3">
    <source>
        <dbReference type="EMBL" id="CAH02402.1"/>
    </source>
</evidence>
<dbReference type="STRING" id="284590.Q6CVN0"/>
<reference evidence="3 4" key="1">
    <citation type="journal article" date="2004" name="Nature">
        <title>Genome evolution in yeasts.</title>
        <authorList>
            <consortium name="Genolevures"/>
            <person name="Dujon B."/>
            <person name="Sherman D."/>
            <person name="Fischer G."/>
            <person name="Durrens P."/>
            <person name="Casaregola S."/>
            <person name="Lafontaine I."/>
            <person name="de Montigny J."/>
            <person name="Marck C."/>
            <person name="Neuveglise C."/>
            <person name="Talla E."/>
            <person name="Goffard N."/>
            <person name="Frangeul L."/>
            <person name="Aigle M."/>
            <person name="Anthouard V."/>
            <person name="Babour A."/>
            <person name="Barbe V."/>
            <person name="Barnay S."/>
            <person name="Blanchin S."/>
            <person name="Beckerich J.M."/>
            <person name="Beyne E."/>
            <person name="Bleykasten C."/>
            <person name="Boisrame A."/>
            <person name="Boyer J."/>
            <person name="Cattolico L."/>
            <person name="Confanioleri F."/>
            <person name="de Daruvar A."/>
            <person name="Despons L."/>
            <person name="Fabre E."/>
            <person name="Fairhead C."/>
            <person name="Ferry-Dumazet H."/>
            <person name="Groppi A."/>
            <person name="Hantraye F."/>
            <person name="Hennequin C."/>
            <person name="Jauniaux N."/>
            <person name="Joyet P."/>
            <person name="Kachouri R."/>
            <person name="Kerrest A."/>
            <person name="Koszul R."/>
            <person name="Lemaire M."/>
            <person name="Lesur I."/>
            <person name="Ma L."/>
            <person name="Muller H."/>
            <person name="Nicaud J.M."/>
            <person name="Nikolski M."/>
            <person name="Oztas S."/>
            <person name="Ozier-Kalogeropoulos O."/>
            <person name="Pellenz S."/>
            <person name="Potier S."/>
            <person name="Richard G.F."/>
            <person name="Straub M.L."/>
            <person name="Suleau A."/>
            <person name="Swennene D."/>
            <person name="Tekaia F."/>
            <person name="Wesolowski-Louvel M."/>
            <person name="Westhof E."/>
            <person name="Wirth B."/>
            <person name="Zeniou-Meyer M."/>
            <person name="Zivanovic I."/>
            <person name="Bolotin-Fukuhara M."/>
            <person name="Thierry A."/>
            <person name="Bouchier C."/>
            <person name="Caudron B."/>
            <person name="Scarpelli C."/>
            <person name="Gaillardin C."/>
            <person name="Weissenbach J."/>
            <person name="Wincker P."/>
            <person name="Souciet J.L."/>
        </authorList>
    </citation>
    <scope>NUCLEOTIDE SEQUENCE [LARGE SCALE GENOMIC DNA]</scope>
    <source>
        <strain evidence="4">ATCC 8585 / CBS 2359 / DSM 70799 / NBRC 1267 / NRRL Y-1140 / WM37</strain>
    </source>
</reference>
<dbReference type="OMA" id="WEQPHRL"/>
<evidence type="ECO:0000313" key="4">
    <source>
        <dbReference type="Proteomes" id="UP000000598"/>
    </source>
</evidence>
<evidence type="ECO:0000259" key="2">
    <source>
        <dbReference type="PROSITE" id="PS50812"/>
    </source>
</evidence>
<dbReference type="CDD" id="cd05840">
    <property type="entry name" value="PWWP_ScIOC4-like"/>
    <property type="match status" value="1"/>
</dbReference>
<dbReference type="FunCoup" id="Q6CVN0">
    <property type="interactions" value="131"/>
</dbReference>
<dbReference type="Pfam" id="PF00855">
    <property type="entry name" value="PWWP"/>
    <property type="match status" value="1"/>
</dbReference>
<dbReference type="eggNOG" id="ENOG502QWCQ">
    <property type="taxonomic scope" value="Eukaryota"/>
</dbReference>